<keyword evidence="3" id="KW-0862">Zinc</keyword>
<name>A0A9N8HVE2_9STRA</name>
<evidence type="ECO:0000313" key="7">
    <source>
        <dbReference type="Proteomes" id="UP001153069"/>
    </source>
</evidence>
<dbReference type="GO" id="GO:0000981">
    <property type="term" value="F:DNA-binding transcription factor activity, RNA polymerase II-specific"/>
    <property type="evidence" value="ECO:0007669"/>
    <property type="project" value="TreeGrafter"/>
</dbReference>
<keyword evidence="7" id="KW-1185">Reference proteome</keyword>
<sequence length="321" mass="36944">MAQTYYDDVGRMFCNSHRRGLCHECCMDFEDINRMVEEEAGLRKPRTDLEKAAEDFVSSDVALRRMESEMGMGPGHPVYEQNRQFQLELLQKWNFARENADAQAANEAFRKALMKEHRHAAELRTIGQAWQRENPGQQVMQFGGPETQRLYDQFVAPPPQRADDNKPRADKYTCAFCGKASDKKMACCSICKLTSYCSRNCQKTAWKAHKLVCKPTDKEPKGMKTLTWAQVEAHQGRPVDGKTLEVRVMQDESMMRQVFQCKDRTGQIERVTAYTNSRRIPGMKPGVILRWKNPRFHCFMDGSRGARIEEEDLANVTVVTE</sequence>
<protein>
    <recommendedName>
        <fullName evidence="5">MYND-type domain-containing protein</fullName>
    </recommendedName>
</protein>
<evidence type="ECO:0000256" key="4">
    <source>
        <dbReference type="PROSITE-ProRule" id="PRU00134"/>
    </source>
</evidence>
<dbReference type="InterPro" id="IPR002893">
    <property type="entry name" value="Znf_MYND"/>
</dbReference>
<gene>
    <name evidence="6" type="ORF">SEMRO_1790_G297720.1</name>
</gene>
<dbReference type="InterPro" id="IPR024119">
    <property type="entry name" value="TF_DEAF-1"/>
</dbReference>
<feature type="domain" description="MYND-type" evidence="5">
    <location>
        <begin position="174"/>
        <end position="213"/>
    </location>
</feature>
<dbReference type="Pfam" id="PF01753">
    <property type="entry name" value="zf-MYND"/>
    <property type="match status" value="1"/>
</dbReference>
<evidence type="ECO:0000256" key="3">
    <source>
        <dbReference type="ARBA" id="ARBA00022833"/>
    </source>
</evidence>
<evidence type="ECO:0000313" key="6">
    <source>
        <dbReference type="EMBL" id="CAB9526180.1"/>
    </source>
</evidence>
<dbReference type="Gene3D" id="6.10.140.2220">
    <property type="match status" value="1"/>
</dbReference>
<keyword evidence="1" id="KW-0479">Metal-binding</keyword>
<proteinExistence type="predicted"/>
<organism evidence="6 7">
    <name type="scientific">Seminavis robusta</name>
    <dbReference type="NCBI Taxonomy" id="568900"/>
    <lineage>
        <taxon>Eukaryota</taxon>
        <taxon>Sar</taxon>
        <taxon>Stramenopiles</taxon>
        <taxon>Ochrophyta</taxon>
        <taxon>Bacillariophyta</taxon>
        <taxon>Bacillariophyceae</taxon>
        <taxon>Bacillariophycidae</taxon>
        <taxon>Naviculales</taxon>
        <taxon>Naviculaceae</taxon>
        <taxon>Seminavis</taxon>
    </lineage>
</organism>
<dbReference type="GO" id="GO:0008270">
    <property type="term" value="F:zinc ion binding"/>
    <property type="evidence" value="ECO:0007669"/>
    <property type="project" value="UniProtKB-KW"/>
</dbReference>
<dbReference type="PANTHER" id="PTHR10237:SF14">
    <property type="entry name" value="MYND-TYPE DOMAIN-CONTAINING PROTEIN"/>
    <property type="match status" value="1"/>
</dbReference>
<evidence type="ECO:0000256" key="2">
    <source>
        <dbReference type="ARBA" id="ARBA00022771"/>
    </source>
</evidence>
<dbReference type="PANTHER" id="PTHR10237">
    <property type="entry name" value="DEFORMED EPIDERMAL AUTOREGULATORY FACTOR 1 HOMOLOG SUPPRESSIN"/>
    <property type="match status" value="1"/>
</dbReference>
<dbReference type="Proteomes" id="UP001153069">
    <property type="component" value="Unassembled WGS sequence"/>
</dbReference>
<dbReference type="GO" id="GO:0005634">
    <property type="term" value="C:nucleus"/>
    <property type="evidence" value="ECO:0007669"/>
    <property type="project" value="TreeGrafter"/>
</dbReference>
<evidence type="ECO:0000259" key="5">
    <source>
        <dbReference type="PROSITE" id="PS50865"/>
    </source>
</evidence>
<dbReference type="OrthoDB" id="40466at2759"/>
<dbReference type="AlphaFoldDB" id="A0A9N8HVE2"/>
<dbReference type="SUPFAM" id="SSF144232">
    <property type="entry name" value="HIT/MYND zinc finger-like"/>
    <property type="match status" value="1"/>
</dbReference>
<reference evidence="6" key="1">
    <citation type="submission" date="2020-06" db="EMBL/GenBank/DDBJ databases">
        <authorList>
            <consortium name="Plant Systems Biology data submission"/>
        </authorList>
    </citation>
    <scope>NUCLEOTIDE SEQUENCE</scope>
    <source>
        <strain evidence="6">D6</strain>
    </source>
</reference>
<keyword evidence="2 4" id="KW-0863">Zinc-finger</keyword>
<dbReference type="EMBL" id="CAICTM010001788">
    <property type="protein sequence ID" value="CAB9526180.1"/>
    <property type="molecule type" value="Genomic_DNA"/>
</dbReference>
<dbReference type="PROSITE" id="PS50865">
    <property type="entry name" value="ZF_MYND_2"/>
    <property type="match status" value="1"/>
</dbReference>
<evidence type="ECO:0000256" key="1">
    <source>
        <dbReference type="ARBA" id="ARBA00022723"/>
    </source>
</evidence>
<comment type="caution">
    <text evidence="6">The sequence shown here is derived from an EMBL/GenBank/DDBJ whole genome shotgun (WGS) entry which is preliminary data.</text>
</comment>
<accession>A0A9N8HVE2</accession>
<dbReference type="PROSITE" id="PS01360">
    <property type="entry name" value="ZF_MYND_1"/>
    <property type="match status" value="1"/>
</dbReference>